<evidence type="ECO:0000313" key="2">
    <source>
        <dbReference type="EMBL" id="MBC8581016.1"/>
    </source>
</evidence>
<dbReference type="NCBIfam" id="TIGR03725">
    <property type="entry name" value="T6A_YeaZ"/>
    <property type="match status" value="1"/>
</dbReference>
<dbReference type="CDD" id="cd24032">
    <property type="entry name" value="ASKHA_NBD_TsaB"/>
    <property type="match status" value="1"/>
</dbReference>
<protein>
    <submittedName>
        <fullName evidence="2">tRNA (Adenosine(37)-N6)-threonylcarbamoyltransferase complex dimerization subunit type 1 TsaB</fullName>
    </submittedName>
</protein>
<sequence>MNILAIDASGLSGSVAYISDYKLVGEYYICHKLTHSQTIMPMLEHLRSMIGLDLEQVDAVAVTSGPGSFTGIRIGVATAKAMALALGVPIIGIPTLDVMANNMTFTDKLICPIMDARRNQVYTSLYRWKENTLQRVEEHLAISIDELLEKVAGEEVIFLGDGVDVMRSKITEQMGNKAHFAPSFLHMQRASVLAHLACQAYERGEMENADDFVPMYLRKSQAERELEEREKGAN</sequence>
<gene>
    <name evidence="2" type="primary">tsaB</name>
    <name evidence="2" type="ORF">H8718_15985</name>
</gene>
<organism evidence="2 3">
    <name type="scientific">Zhenhengia yiwuensis</name>
    <dbReference type="NCBI Taxonomy" id="2763666"/>
    <lineage>
        <taxon>Bacteria</taxon>
        <taxon>Bacillati</taxon>
        <taxon>Bacillota</taxon>
        <taxon>Clostridia</taxon>
        <taxon>Lachnospirales</taxon>
        <taxon>Lachnospiraceae</taxon>
        <taxon>Zhenhengia</taxon>
    </lineage>
</organism>
<evidence type="ECO:0000259" key="1">
    <source>
        <dbReference type="Pfam" id="PF00814"/>
    </source>
</evidence>
<dbReference type="Pfam" id="PF00814">
    <property type="entry name" value="TsaD"/>
    <property type="match status" value="1"/>
</dbReference>
<dbReference type="GO" id="GO:0002949">
    <property type="term" value="P:tRNA threonylcarbamoyladenosine modification"/>
    <property type="evidence" value="ECO:0007669"/>
    <property type="project" value="InterPro"/>
</dbReference>
<dbReference type="PANTHER" id="PTHR11735:SF11">
    <property type="entry name" value="TRNA THREONYLCARBAMOYLADENOSINE BIOSYNTHESIS PROTEIN TSAB"/>
    <property type="match status" value="1"/>
</dbReference>
<proteinExistence type="predicted"/>
<reference evidence="2" key="1">
    <citation type="submission" date="2020-08" db="EMBL/GenBank/DDBJ databases">
        <title>Genome public.</title>
        <authorList>
            <person name="Liu C."/>
            <person name="Sun Q."/>
        </authorList>
    </citation>
    <scope>NUCLEOTIDE SEQUENCE</scope>
    <source>
        <strain evidence="2">NSJ-12</strain>
    </source>
</reference>
<dbReference type="SUPFAM" id="SSF53067">
    <property type="entry name" value="Actin-like ATPase domain"/>
    <property type="match status" value="2"/>
</dbReference>
<dbReference type="Gene3D" id="3.30.420.40">
    <property type="match status" value="2"/>
</dbReference>
<dbReference type="InterPro" id="IPR043129">
    <property type="entry name" value="ATPase_NBD"/>
</dbReference>
<accession>A0A926IFY4</accession>
<dbReference type="InterPro" id="IPR000905">
    <property type="entry name" value="Gcp-like_dom"/>
</dbReference>
<name>A0A926IFY4_9FIRM</name>
<evidence type="ECO:0000313" key="3">
    <source>
        <dbReference type="Proteomes" id="UP000655830"/>
    </source>
</evidence>
<comment type="caution">
    <text evidence="2">The sequence shown here is derived from an EMBL/GenBank/DDBJ whole genome shotgun (WGS) entry which is preliminary data.</text>
</comment>
<feature type="domain" description="Gcp-like" evidence="1">
    <location>
        <begin position="34"/>
        <end position="224"/>
    </location>
</feature>
<dbReference type="RefSeq" id="WP_177670922.1">
    <property type="nucleotide sequence ID" value="NZ_JACRSY010000034.1"/>
</dbReference>
<dbReference type="EMBL" id="JACRSY010000034">
    <property type="protein sequence ID" value="MBC8581016.1"/>
    <property type="molecule type" value="Genomic_DNA"/>
</dbReference>
<dbReference type="AlphaFoldDB" id="A0A926IFY4"/>
<keyword evidence="3" id="KW-1185">Reference proteome</keyword>
<dbReference type="InterPro" id="IPR022496">
    <property type="entry name" value="T6A_TsaB"/>
</dbReference>
<dbReference type="Proteomes" id="UP000655830">
    <property type="component" value="Unassembled WGS sequence"/>
</dbReference>
<dbReference type="GO" id="GO:0005829">
    <property type="term" value="C:cytosol"/>
    <property type="evidence" value="ECO:0007669"/>
    <property type="project" value="TreeGrafter"/>
</dbReference>
<dbReference type="PANTHER" id="PTHR11735">
    <property type="entry name" value="TRNA N6-ADENOSINE THREONYLCARBAMOYLTRANSFERASE"/>
    <property type="match status" value="1"/>
</dbReference>